<feature type="modified residue" description="4-aspartylphosphate" evidence="1">
    <location>
        <position position="52"/>
    </location>
</feature>
<dbReference type="PANTHER" id="PTHR43228">
    <property type="entry name" value="TWO-COMPONENT RESPONSE REGULATOR"/>
    <property type="match status" value="1"/>
</dbReference>
<keyword evidence="4" id="KW-1185">Reference proteome</keyword>
<dbReference type="PANTHER" id="PTHR43228:SF1">
    <property type="entry name" value="TWO-COMPONENT RESPONSE REGULATOR ARR22"/>
    <property type="match status" value="1"/>
</dbReference>
<proteinExistence type="predicted"/>
<dbReference type="Gene3D" id="3.40.50.2300">
    <property type="match status" value="1"/>
</dbReference>
<dbReference type="InterPro" id="IPR001789">
    <property type="entry name" value="Sig_transdc_resp-reg_receiver"/>
</dbReference>
<evidence type="ECO:0000313" key="3">
    <source>
        <dbReference type="EnsemblPlants" id="Kaladp0055s0516.1.v1.1"/>
    </source>
</evidence>
<dbReference type="SUPFAM" id="SSF52172">
    <property type="entry name" value="CheY-like"/>
    <property type="match status" value="1"/>
</dbReference>
<dbReference type="EnsemblPlants" id="Kaladp0055s0516.1.v1.1">
    <property type="protein sequence ID" value="Kaladp0055s0516.1.v1.1"/>
    <property type="gene ID" value="Kaladp0055s0516.v1.1"/>
</dbReference>
<dbReference type="OMA" id="RMTHQAL"/>
<dbReference type="SMART" id="SM00448">
    <property type="entry name" value="REC"/>
    <property type="match status" value="1"/>
</dbReference>
<dbReference type="Pfam" id="PF00072">
    <property type="entry name" value="Response_reg"/>
    <property type="match status" value="1"/>
</dbReference>
<dbReference type="AlphaFoldDB" id="A0A7N0U9F9"/>
<feature type="domain" description="Response regulatory" evidence="2">
    <location>
        <begin position="2"/>
        <end position="117"/>
    </location>
</feature>
<evidence type="ECO:0000313" key="4">
    <source>
        <dbReference type="Proteomes" id="UP000594263"/>
    </source>
</evidence>
<dbReference type="InterPro" id="IPR011006">
    <property type="entry name" value="CheY-like_superfamily"/>
</dbReference>
<dbReference type="CDD" id="cd17546">
    <property type="entry name" value="REC_hyHK_CKI1_RcsC-like"/>
    <property type="match status" value="1"/>
</dbReference>
<dbReference type="Proteomes" id="UP000594263">
    <property type="component" value="Unplaced"/>
</dbReference>
<name>A0A7N0U9F9_KALFE</name>
<organism evidence="3 4">
    <name type="scientific">Kalanchoe fedtschenkoi</name>
    <name type="common">Lavender scallops</name>
    <name type="synonym">South American air plant</name>
    <dbReference type="NCBI Taxonomy" id="63787"/>
    <lineage>
        <taxon>Eukaryota</taxon>
        <taxon>Viridiplantae</taxon>
        <taxon>Streptophyta</taxon>
        <taxon>Embryophyta</taxon>
        <taxon>Tracheophyta</taxon>
        <taxon>Spermatophyta</taxon>
        <taxon>Magnoliopsida</taxon>
        <taxon>eudicotyledons</taxon>
        <taxon>Gunneridae</taxon>
        <taxon>Pentapetalae</taxon>
        <taxon>Saxifragales</taxon>
        <taxon>Crassulaceae</taxon>
        <taxon>Kalanchoe</taxon>
    </lineage>
</organism>
<protein>
    <recommendedName>
        <fullName evidence="2">Response regulatory domain-containing protein</fullName>
    </recommendedName>
</protein>
<dbReference type="PROSITE" id="PS50110">
    <property type="entry name" value="RESPONSE_REGULATORY"/>
    <property type="match status" value="1"/>
</dbReference>
<keyword evidence="1" id="KW-0597">Phosphoprotein</keyword>
<evidence type="ECO:0000256" key="1">
    <source>
        <dbReference type="PROSITE-ProRule" id="PRU00169"/>
    </source>
</evidence>
<accession>A0A7N0U9F9</accession>
<evidence type="ECO:0000259" key="2">
    <source>
        <dbReference type="PROSITE" id="PS50110"/>
    </source>
</evidence>
<sequence length="128" mass="14172">MFALVVDDDRTTRIFHQVLISSEGIDVHVAEDGHQAVRMITEGNKYDLILMDRDMPTMNGLTATKMLREMGVTSTIVGITSWDRKFEIEDFLAAGADKCLAKPLTIEKLRSIFAEVANVPGQTSGTKN</sequence>
<dbReference type="InterPro" id="IPR052048">
    <property type="entry name" value="ST_Response_Regulator"/>
</dbReference>
<dbReference type="Gramene" id="Kaladp0055s0516.1.v1.1">
    <property type="protein sequence ID" value="Kaladp0055s0516.1.v1.1"/>
    <property type="gene ID" value="Kaladp0055s0516.v1.1"/>
</dbReference>
<dbReference type="GO" id="GO:0000160">
    <property type="term" value="P:phosphorelay signal transduction system"/>
    <property type="evidence" value="ECO:0007669"/>
    <property type="project" value="InterPro"/>
</dbReference>
<reference evidence="3" key="1">
    <citation type="submission" date="2021-01" db="UniProtKB">
        <authorList>
            <consortium name="EnsemblPlants"/>
        </authorList>
    </citation>
    <scope>IDENTIFICATION</scope>
</reference>